<evidence type="ECO:0000256" key="5">
    <source>
        <dbReference type="ARBA" id="ARBA00023244"/>
    </source>
</evidence>
<dbReference type="InterPro" id="IPR003754">
    <property type="entry name" value="4pyrrol_synth_uPrphyn_synth"/>
</dbReference>
<keyword evidence="3 8" id="KW-0808">Transferase</keyword>
<dbReference type="PROSITE" id="PS00840">
    <property type="entry name" value="SUMT_2"/>
    <property type="match status" value="1"/>
</dbReference>
<dbReference type="PROSITE" id="PS00839">
    <property type="entry name" value="SUMT_1"/>
    <property type="match status" value="1"/>
</dbReference>
<dbReference type="InterPro" id="IPR014776">
    <property type="entry name" value="4pyrrole_Mease_sub2"/>
</dbReference>
<dbReference type="GO" id="GO:0019354">
    <property type="term" value="P:siroheme biosynthetic process"/>
    <property type="evidence" value="ECO:0007669"/>
    <property type="project" value="InterPro"/>
</dbReference>
<name>A0A3B1D931_9ZZZZ</name>
<dbReference type="GO" id="GO:0004851">
    <property type="term" value="F:uroporphyrin-III C-methyltransferase activity"/>
    <property type="evidence" value="ECO:0007669"/>
    <property type="project" value="UniProtKB-EC"/>
</dbReference>
<dbReference type="CDD" id="cd11642">
    <property type="entry name" value="SUMT"/>
    <property type="match status" value="1"/>
</dbReference>
<dbReference type="PANTHER" id="PTHR45790">
    <property type="entry name" value="SIROHEME SYNTHASE-RELATED"/>
    <property type="match status" value="1"/>
</dbReference>
<evidence type="ECO:0000313" key="8">
    <source>
        <dbReference type="EMBL" id="VAX32488.1"/>
    </source>
</evidence>
<dbReference type="InterPro" id="IPR036108">
    <property type="entry name" value="4pyrrol_syn_uPrphyn_synt_sf"/>
</dbReference>
<dbReference type="InterPro" id="IPR035996">
    <property type="entry name" value="4pyrrol_Methylase_sf"/>
</dbReference>
<keyword evidence="8" id="KW-0456">Lyase</keyword>
<evidence type="ECO:0000259" key="6">
    <source>
        <dbReference type="Pfam" id="PF00590"/>
    </source>
</evidence>
<dbReference type="NCBIfam" id="NF004790">
    <property type="entry name" value="PRK06136.1"/>
    <property type="match status" value="1"/>
</dbReference>
<evidence type="ECO:0000256" key="1">
    <source>
        <dbReference type="ARBA" id="ARBA00012162"/>
    </source>
</evidence>
<dbReference type="InterPro" id="IPR050161">
    <property type="entry name" value="Siro_Cobalamin_biosynth"/>
</dbReference>
<reference evidence="8" key="1">
    <citation type="submission" date="2018-06" db="EMBL/GenBank/DDBJ databases">
        <authorList>
            <person name="Zhirakovskaya E."/>
        </authorList>
    </citation>
    <scope>NUCLEOTIDE SEQUENCE</scope>
</reference>
<organism evidence="8">
    <name type="scientific">hydrothermal vent metagenome</name>
    <dbReference type="NCBI Taxonomy" id="652676"/>
    <lineage>
        <taxon>unclassified sequences</taxon>
        <taxon>metagenomes</taxon>
        <taxon>ecological metagenomes</taxon>
    </lineage>
</organism>
<accession>A0A3B1D931</accession>
<dbReference type="PANTHER" id="PTHR45790:SF3">
    <property type="entry name" value="S-ADENOSYL-L-METHIONINE-DEPENDENT UROPORPHYRINOGEN III METHYLTRANSFERASE, CHLOROPLASTIC"/>
    <property type="match status" value="1"/>
</dbReference>
<evidence type="ECO:0000256" key="2">
    <source>
        <dbReference type="ARBA" id="ARBA00022603"/>
    </source>
</evidence>
<dbReference type="Gene3D" id="3.40.50.10090">
    <property type="match status" value="2"/>
</dbReference>
<dbReference type="InterPro" id="IPR003043">
    <property type="entry name" value="Uropor_MeTrfase_CS"/>
</dbReference>
<dbReference type="GO" id="GO:0004852">
    <property type="term" value="F:uroporphyrinogen-III synthase activity"/>
    <property type="evidence" value="ECO:0007669"/>
    <property type="project" value="InterPro"/>
</dbReference>
<dbReference type="Gene3D" id="3.40.1010.10">
    <property type="entry name" value="Cobalt-precorrin-4 Transmethylase, Domain 1"/>
    <property type="match status" value="1"/>
</dbReference>
<keyword evidence="5" id="KW-0627">Porphyrin biosynthesis</keyword>
<dbReference type="InterPro" id="IPR014777">
    <property type="entry name" value="4pyrrole_Mease_sub1"/>
</dbReference>
<dbReference type="GO" id="GO:0032259">
    <property type="term" value="P:methylation"/>
    <property type="evidence" value="ECO:0007669"/>
    <property type="project" value="UniProtKB-KW"/>
</dbReference>
<sequence length="511" mass="56032">MTDSSARQGRVILVGAGPGDEGLLTLRGKEWLERADVIVYDHLVNWNMMRFAHANAETIYAGKKAGHASFEQEKINEILIDNARQGKTVVRLKGGDPFIFGRGGEEAIALKNAGIPIFVVPGVTSPVGVAAYAGIPLTHRDISSTVSIITGSNEKNRGDMHIDWEKIASRSGTLVFLMGARKLPLICDKLIRFGKDPDTPIAVIQWGTTARQKTWTGTLKTIVDIAMKENIAPPALTIIGEVVAMKPLIEWYEALPLFGKTVVITRAENQGDSMIQQLQEKGAEPVSFPVIQTVPPDDWSPLDRALACLSEYHGLIFTSVDGVKFFMRRLKETAQDIRELKGVRIYTIGPKTEKAVRDFGMQVDCVPENFVAESLIESLGRENVQGKRFLIPRALVAREILPDQLRAMGAEVDVVPAYQTVPPTRKNEVLAQRLQEGTVDVITFTSSSTVTNFLEQTGAELRPHLEGITFACIGPITADTAKKNGLKVAIIPKEFTVDALVTAIENHYADK</sequence>
<dbReference type="EMBL" id="UOGG01000205">
    <property type="protein sequence ID" value="VAX32488.1"/>
    <property type="molecule type" value="Genomic_DNA"/>
</dbReference>
<dbReference type="NCBIfam" id="TIGR01469">
    <property type="entry name" value="cobA_cysG_Cterm"/>
    <property type="match status" value="1"/>
</dbReference>
<dbReference type="AlphaFoldDB" id="A0A3B1D931"/>
<dbReference type="Pfam" id="PF02602">
    <property type="entry name" value="HEM4"/>
    <property type="match status" value="1"/>
</dbReference>
<dbReference type="Pfam" id="PF00590">
    <property type="entry name" value="TP_methylase"/>
    <property type="match status" value="1"/>
</dbReference>
<dbReference type="SUPFAM" id="SSF69618">
    <property type="entry name" value="HemD-like"/>
    <property type="match status" value="1"/>
</dbReference>
<protein>
    <recommendedName>
        <fullName evidence="1">uroporphyrinogen-III C-methyltransferase</fullName>
        <ecNumber evidence="1">2.1.1.107</ecNumber>
    </recommendedName>
</protein>
<evidence type="ECO:0000259" key="7">
    <source>
        <dbReference type="Pfam" id="PF02602"/>
    </source>
</evidence>
<gene>
    <name evidence="8" type="ORF">MNBD_NITROSPINAE05-924</name>
</gene>
<dbReference type="CDD" id="cd06578">
    <property type="entry name" value="HemD"/>
    <property type="match status" value="1"/>
</dbReference>
<evidence type="ECO:0000256" key="3">
    <source>
        <dbReference type="ARBA" id="ARBA00022679"/>
    </source>
</evidence>
<feature type="domain" description="Tetrapyrrole methylase" evidence="6">
    <location>
        <begin position="10"/>
        <end position="222"/>
    </location>
</feature>
<keyword evidence="2 8" id="KW-0489">Methyltransferase</keyword>
<dbReference type="EC" id="2.1.1.107" evidence="1"/>
<dbReference type="Gene3D" id="3.30.950.10">
    <property type="entry name" value="Methyltransferase, Cobalt-precorrin-4 Transmethylase, Domain 2"/>
    <property type="match status" value="1"/>
</dbReference>
<proteinExistence type="predicted"/>
<dbReference type="InterPro" id="IPR000878">
    <property type="entry name" value="4pyrrol_Mease"/>
</dbReference>
<keyword evidence="4" id="KW-0949">S-adenosyl-L-methionine</keyword>
<dbReference type="FunFam" id="3.30.950.10:FF:000001">
    <property type="entry name" value="Siroheme synthase"/>
    <property type="match status" value="1"/>
</dbReference>
<dbReference type="SUPFAM" id="SSF53790">
    <property type="entry name" value="Tetrapyrrole methylase"/>
    <property type="match status" value="1"/>
</dbReference>
<evidence type="ECO:0000256" key="4">
    <source>
        <dbReference type="ARBA" id="ARBA00022691"/>
    </source>
</evidence>
<dbReference type="InterPro" id="IPR006366">
    <property type="entry name" value="CobA/CysG_C"/>
</dbReference>
<dbReference type="FunFam" id="3.40.1010.10:FF:000001">
    <property type="entry name" value="Siroheme synthase"/>
    <property type="match status" value="1"/>
</dbReference>
<feature type="domain" description="Tetrapyrrole biosynthesis uroporphyrinogen III synthase" evidence="7">
    <location>
        <begin position="273"/>
        <end position="501"/>
    </location>
</feature>